<name>A0A1Y1W8T4_9FUNG</name>
<dbReference type="AlphaFoldDB" id="A0A1Y1W8T4"/>
<protein>
    <submittedName>
        <fullName evidence="1">Uncharacterized protein</fullName>
    </submittedName>
</protein>
<dbReference type="GeneID" id="63802160"/>
<dbReference type="RefSeq" id="XP_040743577.1">
    <property type="nucleotide sequence ID" value="XM_040885512.1"/>
</dbReference>
<sequence>MFLISSTGIQLYSITADFLVLSTNSLYTYAVIFQIGDEPHYGILHFDRTGTGTLYHPESQPLNRESTVSKKPLLEAMANNQYKGCAGVLLGKYTALEIDSLVSVAIDILSKMALINPLRCVCHWCGQFTIEATKQLCGHTVGKTLCGAKLTDTKRPL</sequence>
<reference evidence="1 2" key="1">
    <citation type="submission" date="2016-07" db="EMBL/GenBank/DDBJ databases">
        <title>Pervasive Adenine N6-methylation of Active Genes in Fungi.</title>
        <authorList>
            <consortium name="DOE Joint Genome Institute"/>
            <person name="Mondo S.J."/>
            <person name="Dannebaum R.O."/>
            <person name="Kuo R.C."/>
            <person name="Labutti K."/>
            <person name="Haridas S."/>
            <person name="Kuo A."/>
            <person name="Salamov A."/>
            <person name="Ahrendt S.R."/>
            <person name="Lipzen A."/>
            <person name="Sullivan W."/>
            <person name="Andreopoulos W.B."/>
            <person name="Clum A."/>
            <person name="Lindquist E."/>
            <person name="Daum C."/>
            <person name="Ramamoorthy G.K."/>
            <person name="Gryganskyi A."/>
            <person name="Culley D."/>
            <person name="Magnuson J.K."/>
            <person name="James T.Y."/>
            <person name="O'Malley M.A."/>
            <person name="Stajich J.E."/>
            <person name="Spatafora J.W."/>
            <person name="Visel A."/>
            <person name="Grigoriev I.V."/>
        </authorList>
    </citation>
    <scope>NUCLEOTIDE SEQUENCE [LARGE SCALE GENOMIC DNA]</scope>
    <source>
        <strain evidence="1 2">ATCC 12442</strain>
    </source>
</reference>
<dbReference type="Proteomes" id="UP000193922">
    <property type="component" value="Unassembled WGS sequence"/>
</dbReference>
<accession>A0A1Y1W8T4</accession>
<gene>
    <name evidence="1" type="ORF">DL89DRAFT_257238</name>
</gene>
<evidence type="ECO:0000313" key="1">
    <source>
        <dbReference type="EMBL" id="ORX69939.1"/>
    </source>
</evidence>
<evidence type="ECO:0000313" key="2">
    <source>
        <dbReference type="Proteomes" id="UP000193922"/>
    </source>
</evidence>
<comment type="caution">
    <text evidence="1">The sequence shown here is derived from an EMBL/GenBank/DDBJ whole genome shotgun (WGS) entry which is preliminary data.</text>
</comment>
<dbReference type="EMBL" id="MCFD01000006">
    <property type="protein sequence ID" value="ORX69939.1"/>
    <property type="molecule type" value="Genomic_DNA"/>
</dbReference>
<organism evidence="1 2">
    <name type="scientific">Linderina pennispora</name>
    <dbReference type="NCBI Taxonomy" id="61395"/>
    <lineage>
        <taxon>Eukaryota</taxon>
        <taxon>Fungi</taxon>
        <taxon>Fungi incertae sedis</taxon>
        <taxon>Zoopagomycota</taxon>
        <taxon>Kickxellomycotina</taxon>
        <taxon>Kickxellomycetes</taxon>
        <taxon>Kickxellales</taxon>
        <taxon>Kickxellaceae</taxon>
        <taxon>Linderina</taxon>
    </lineage>
</organism>
<keyword evidence="2" id="KW-1185">Reference proteome</keyword>
<proteinExistence type="predicted"/>